<protein>
    <recommendedName>
        <fullName evidence="1">Oxidoreductase molybdopterin-binding domain-containing protein</fullName>
    </recommendedName>
</protein>
<dbReference type="SUPFAM" id="SSF56524">
    <property type="entry name" value="Oxidoreductase molybdopterin-binding domain"/>
    <property type="match status" value="1"/>
</dbReference>
<dbReference type="RefSeq" id="WP_199474113.1">
    <property type="nucleotide sequence ID" value="NZ_QASA01000001.1"/>
</dbReference>
<dbReference type="Pfam" id="PF00174">
    <property type="entry name" value="Oxidored_molyb"/>
    <property type="match status" value="1"/>
</dbReference>
<dbReference type="EMBL" id="QASA01000001">
    <property type="protein sequence ID" value="RDC62323.1"/>
    <property type="molecule type" value="Genomic_DNA"/>
</dbReference>
<dbReference type="InterPro" id="IPR036374">
    <property type="entry name" value="OxRdtase_Mopterin-bd_sf"/>
</dbReference>
<gene>
    <name evidence="2" type="ORF">AHMF7616_00916</name>
</gene>
<dbReference type="AlphaFoldDB" id="A0A369QBP3"/>
<evidence type="ECO:0000313" key="3">
    <source>
        <dbReference type="Proteomes" id="UP000253919"/>
    </source>
</evidence>
<dbReference type="Proteomes" id="UP000253919">
    <property type="component" value="Unassembled WGS sequence"/>
</dbReference>
<dbReference type="InterPro" id="IPR000572">
    <property type="entry name" value="OxRdtase_Mopterin-bd_dom"/>
</dbReference>
<name>A0A369QBP3_9BACT</name>
<proteinExistence type="predicted"/>
<reference evidence="2 3" key="1">
    <citation type="submission" date="2018-04" db="EMBL/GenBank/DDBJ databases">
        <title>Adhaeribacter sp. HMF7616 genome sequencing and assembly.</title>
        <authorList>
            <person name="Kang H."/>
            <person name="Kang J."/>
            <person name="Cha I."/>
            <person name="Kim H."/>
            <person name="Joh K."/>
        </authorList>
    </citation>
    <scope>NUCLEOTIDE SEQUENCE [LARGE SCALE GENOMIC DNA]</scope>
    <source>
        <strain evidence="2 3">HMF7616</strain>
    </source>
</reference>
<evidence type="ECO:0000259" key="1">
    <source>
        <dbReference type="Pfam" id="PF00174"/>
    </source>
</evidence>
<keyword evidence="3" id="KW-1185">Reference proteome</keyword>
<evidence type="ECO:0000313" key="2">
    <source>
        <dbReference type="EMBL" id="RDC62323.1"/>
    </source>
</evidence>
<organism evidence="2 3">
    <name type="scientific">Adhaeribacter pallidiroseus</name>
    <dbReference type="NCBI Taxonomy" id="2072847"/>
    <lineage>
        <taxon>Bacteria</taxon>
        <taxon>Pseudomonadati</taxon>
        <taxon>Bacteroidota</taxon>
        <taxon>Cytophagia</taxon>
        <taxon>Cytophagales</taxon>
        <taxon>Hymenobacteraceae</taxon>
        <taxon>Adhaeribacter</taxon>
    </lineage>
</organism>
<feature type="domain" description="Oxidoreductase molybdopterin-binding" evidence="1">
    <location>
        <begin position="25"/>
        <end position="166"/>
    </location>
</feature>
<sequence length="169" mass="18747">MKLIPGLFLITLFIFLAWPLRIPAQTANNEATVKIAGEVKTEVTITSGELDKMKKITVVATDRNNQAQNYTGVLLATLLQKSGVTLGEELKGKNLKKYVLLEARDGYQVVFSLAEIDPVFSEKKIILANRLDGNLLNPDQGPFQIIVEGEKKKARFIRQVTRIAVHSAN</sequence>
<comment type="caution">
    <text evidence="2">The sequence shown here is derived from an EMBL/GenBank/DDBJ whole genome shotgun (WGS) entry which is preliminary data.</text>
</comment>
<dbReference type="Gene3D" id="3.90.420.10">
    <property type="entry name" value="Oxidoreductase, molybdopterin-binding domain"/>
    <property type="match status" value="1"/>
</dbReference>
<accession>A0A369QBP3</accession>